<feature type="region of interest" description="Disordered" evidence="2">
    <location>
        <begin position="283"/>
        <end position="305"/>
    </location>
</feature>
<dbReference type="GO" id="GO:0006508">
    <property type="term" value="P:proteolysis"/>
    <property type="evidence" value="ECO:0007669"/>
    <property type="project" value="InterPro"/>
</dbReference>
<dbReference type="Gene3D" id="3.40.50.12660">
    <property type="match status" value="1"/>
</dbReference>
<dbReference type="EC" id="3.4.22.-" evidence="4"/>
<protein>
    <submittedName>
        <fullName evidence="4">Metacaspase-1 (EC)</fullName>
        <ecNumber evidence="4">3.4.22.-</ecNumber>
    </submittedName>
</protein>
<reference evidence="4" key="1">
    <citation type="submission" date="2019-10" db="EMBL/GenBank/DDBJ databases">
        <authorList>
            <person name="Nor Muhammad N."/>
        </authorList>
    </citation>
    <scope>NUCLEOTIDE SEQUENCE</scope>
</reference>
<evidence type="ECO:0000259" key="3">
    <source>
        <dbReference type="Pfam" id="PF00656"/>
    </source>
</evidence>
<keyword evidence="4" id="KW-0378">Hydrolase</keyword>
<comment type="similarity">
    <text evidence="1">Belongs to the peptidase C14B family.</text>
</comment>
<dbReference type="AlphaFoldDB" id="A0A5K1JYW7"/>
<gene>
    <name evidence="4" type="primary">Q5ANA8</name>
</gene>
<feature type="region of interest" description="Disordered" evidence="2">
    <location>
        <begin position="120"/>
        <end position="140"/>
    </location>
</feature>
<feature type="region of interest" description="Disordered" evidence="2">
    <location>
        <begin position="193"/>
        <end position="221"/>
    </location>
</feature>
<dbReference type="PANTHER" id="PTHR48104:SF30">
    <property type="entry name" value="METACASPASE-1"/>
    <property type="match status" value="1"/>
</dbReference>
<evidence type="ECO:0000313" key="4">
    <source>
        <dbReference type="EMBL" id="VWO96575.1"/>
    </source>
</evidence>
<feature type="compositionally biased region" description="Basic and acidic residues" evidence="2">
    <location>
        <begin position="120"/>
        <end position="136"/>
    </location>
</feature>
<dbReference type="GO" id="GO:0004197">
    <property type="term" value="F:cysteine-type endopeptidase activity"/>
    <property type="evidence" value="ECO:0007669"/>
    <property type="project" value="InterPro"/>
</dbReference>
<dbReference type="GO" id="GO:0005737">
    <property type="term" value="C:cytoplasm"/>
    <property type="evidence" value="ECO:0007669"/>
    <property type="project" value="TreeGrafter"/>
</dbReference>
<proteinExistence type="inferred from homology"/>
<accession>A0A5K1JYW7</accession>
<name>A0A5K1JYW7_9APHY</name>
<evidence type="ECO:0000256" key="2">
    <source>
        <dbReference type="SAM" id="MobiDB-lite"/>
    </source>
</evidence>
<evidence type="ECO:0000256" key="1">
    <source>
        <dbReference type="ARBA" id="ARBA00009005"/>
    </source>
</evidence>
<organism evidence="4">
    <name type="scientific">Ganoderma boninense</name>
    <dbReference type="NCBI Taxonomy" id="34458"/>
    <lineage>
        <taxon>Eukaryota</taxon>
        <taxon>Fungi</taxon>
        <taxon>Dikarya</taxon>
        <taxon>Basidiomycota</taxon>
        <taxon>Agaricomycotina</taxon>
        <taxon>Agaricomycetes</taxon>
        <taxon>Polyporales</taxon>
        <taxon>Polyporaceae</taxon>
        <taxon>Ganoderma</taxon>
    </lineage>
</organism>
<dbReference type="InterPro" id="IPR011600">
    <property type="entry name" value="Pept_C14_caspase"/>
</dbReference>
<dbReference type="EMBL" id="LR725745">
    <property type="protein sequence ID" value="VWO96575.1"/>
    <property type="molecule type" value="Genomic_DNA"/>
</dbReference>
<dbReference type="InterPro" id="IPR050452">
    <property type="entry name" value="Metacaspase"/>
</dbReference>
<dbReference type="Pfam" id="PF00656">
    <property type="entry name" value="Peptidase_C14"/>
    <property type="match status" value="1"/>
</dbReference>
<feature type="domain" description="Peptidase C14 caspase" evidence="3">
    <location>
        <begin position="10"/>
        <end position="203"/>
    </location>
</feature>
<dbReference type="PANTHER" id="PTHR48104">
    <property type="entry name" value="METACASPASE-4"/>
    <property type="match status" value="1"/>
</dbReference>
<sequence length="315" mass="33818">MSVRAPVKKAVLVGVCSQVAKDLKKLPGALEDVKKLGNLLIDTYQYTKDDITIVVNTEVKEGLPDSHGLPTNLPLKLPTEDDILEAMTTLVANAKCGDHIFFGFAGHGAQADAKTDKNEIDGKDEGLLASDSRDSDSGTCPSYSHFIRDDKIREIFVDKLQEGVHCTVRQLLFDCCHSGTACDLPEVQLPSIDSANGEVSGAGEDKGSPPTKPGAPGFSLAETVNHGHAASHRESASNDQVSTKDVAFVEILKGTPPKEIKHKDLLLELRRKLEEVTEAANKRNASSKNWTPCKAPEPQLGSLTPGSILGKDFTL</sequence>